<dbReference type="OrthoDB" id="9909040at2759"/>
<dbReference type="PROSITE" id="PS51029">
    <property type="entry name" value="MADF"/>
    <property type="match status" value="1"/>
</dbReference>
<sequence>MSTECLMNPDFLIEFIEMYRSLPCLWKVKSSDYSNRQKKSEAYEKLLSLCKSVCPSATVELVKHKIANLRTVFKKELKKVESSIQSGASGDEVYIPRLWYFDLLKFTIDQEAQPQARPAYHYPEAYDMRQEEENTDDSLESAGECTNFSQVCIRAPAQEVIEIQHPQKQQPPIPPMPNQKKRKPVNDDLSRQLLSEAAAVLNQKEDEFDAFGVTVAAKLRKMDDKQRLLSEVLITDILFKGMMKKLTEESSISLFQMPHYACQPPSCSNSMDFNSQHAQAMTSPRQDYVSINHEYSCSPTQMRATQSFCISPLPNSHVVESSQYKEEHL</sequence>
<evidence type="ECO:0000259" key="2">
    <source>
        <dbReference type="PROSITE" id="PS51029"/>
    </source>
</evidence>
<dbReference type="Pfam" id="PF10545">
    <property type="entry name" value="MADF_DNA_bdg"/>
    <property type="match status" value="1"/>
</dbReference>
<dbReference type="PANTHER" id="PTHR21505:SF8">
    <property type="entry name" value="DPT-YFP REPRESSOR BY OVEREXPRESSION, ISOFORM D-RELATED"/>
    <property type="match status" value="1"/>
</dbReference>
<keyword evidence="4" id="KW-1185">Reference proteome</keyword>
<gene>
    <name evidence="3" type="ORF">GDO78_009775</name>
</gene>
<accession>A0A8J6K7W7</accession>
<feature type="domain" description="MADF" evidence="2">
    <location>
        <begin position="14"/>
        <end position="112"/>
    </location>
</feature>
<evidence type="ECO:0000256" key="1">
    <source>
        <dbReference type="SAM" id="MobiDB-lite"/>
    </source>
</evidence>
<name>A0A8J6K7W7_ELECQ</name>
<reference evidence="3" key="1">
    <citation type="thesis" date="2020" institute="ProQuest LLC" country="789 East Eisenhower Parkway, Ann Arbor, MI, USA">
        <title>Comparative Genomics and Chromosome Evolution.</title>
        <authorList>
            <person name="Mudd A.B."/>
        </authorList>
    </citation>
    <scope>NUCLEOTIDE SEQUENCE</scope>
    <source>
        <strain evidence="3">HN-11 Male</strain>
        <tissue evidence="3">Kidney and liver</tissue>
    </source>
</reference>
<dbReference type="AlphaFoldDB" id="A0A8J6K7W7"/>
<dbReference type="Proteomes" id="UP000770717">
    <property type="component" value="Unassembled WGS sequence"/>
</dbReference>
<organism evidence="3 4">
    <name type="scientific">Eleutherodactylus coqui</name>
    <name type="common">Puerto Rican coqui</name>
    <dbReference type="NCBI Taxonomy" id="57060"/>
    <lineage>
        <taxon>Eukaryota</taxon>
        <taxon>Metazoa</taxon>
        <taxon>Chordata</taxon>
        <taxon>Craniata</taxon>
        <taxon>Vertebrata</taxon>
        <taxon>Euteleostomi</taxon>
        <taxon>Amphibia</taxon>
        <taxon>Batrachia</taxon>
        <taxon>Anura</taxon>
        <taxon>Neobatrachia</taxon>
        <taxon>Hyloidea</taxon>
        <taxon>Eleutherodactylidae</taxon>
        <taxon>Eleutherodactylinae</taxon>
        <taxon>Eleutherodactylus</taxon>
        <taxon>Eleutherodactylus</taxon>
    </lineage>
</organism>
<comment type="caution">
    <text evidence="3">The sequence shown here is derived from an EMBL/GenBank/DDBJ whole genome shotgun (WGS) entry which is preliminary data.</text>
</comment>
<protein>
    <recommendedName>
        <fullName evidence="2">MADF domain-containing protein</fullName>
    </recommendedName>
</protein>
<evidence type="ECO:0000313" key="4">
    <source>
        <dbReference type="Proteomes" id="UP000770717"/>
    </source>
</evidence>
<dbReference type="EMBL" id="WNTK01000005">
    <property type="protein sequence ID" value="KAG9484054.1"/>
    <property type="molecule type" value="Genomic_DNA"/>
</dbReference>
<dbReference type="SMART" id="SM00595">
    <property type="entry name" value="MADF"/>
    <property type="match status" value="1"/>
</dbReference>
<dbReference type="InterPro" id="IPR006578">
    <property type="entry name" value="MADF-dom"/>
</dbReference>
<dbReference type="PANTHER" id="PTHR21505">
    <property type="entry name" value="MADF DOMAIN-CONTAINING PROTEIN-RELATED"/>
    <property type="match status" value="1"/>
</dbReference>
<proteinExistence type="predicted"/>
<feature type="region of interest" description="Disordered" evidence="1">
    <location>
        <begin position="165"/>
        <end position="187"/>
    </location>
</feature>
<evidence type="ECO:0000313" key="3">
    <source>
        <dbReference type="EMBL" id="KAG9484053.1"/>
    </source>
</evidence>
<dbReference type="EMBL" id="WNTK01000005">
    <property type="protein sequence ID" value="KAG9484053.1"/>
    <property type="molecule type" value="Genomic_DNA"/>
</dbReference>